<name>A0A9P5PIX9_9AGAR</name>
<dbReference type="OrthoDB" id="2570975at2759"/>
<keyword evidence="3" id="KW-1185">Reference proteome</keyword>
<dbReference type="EMBL" id="JADNRY010000089">
    <property type="protein sequence ID" value="KAF9066306.1"/>
    <property type="molecule type" value="Genomic_DNA"/>
</dbReference>
<accession>A0A9P5PIX9</accession>
<reference evidence="2" key="1">
    <citation type="submission" date="2020-11" db="EMBL/GenBank/DDBJ databases">
        <authorList>
            <consortium name="DOE Joint Genome Institute"/>
            <person name="Ahrendt S."/>
            <person name="Riley R."/>
            <person name="Andreopoulos W."/>
            <person name="Labutti K."/>
            <person name="Pangilinan J."/>
            <person name="Ruiz-Duenas F.J."/>
            <person name="Barrasa J.M."/>
            <person name="Sanchez-Garcia M."/>
            <person name="Camarero S."/>
            <person name="Miyauchi S."/>
            <person name="Serrano A."/>
            <person name="Linde D."/>
            <person name="Babiker R."/>
            <person name="Drula E."/>
            <person name="Ayuso-Fernandez I."/>
            <person name="Pacheco R."/>
            <person name="Padilla G."/>
            <person name="Ferreira P."/>
            <person name="Barriuso J."/>
            <person name="Kellner H."/>
            <person name="Castanera R."/>
            <person name="Alfaro M."/>
            <person name="Ramirez L."/>
            <person name="Pisabarro A.G."/>
            <person name="Kuo A."/>
            <person name="Tritt A."/>
            <person name="Lipzen A."/>
            <person name="He G."/>
            <person name="Yan M."/>
            <person name="Ng V."/>
            <person name="Cullen D."/>
            <person name="Martin F."/>
            <person name="Rosso M.-N."/>
            <person name="Henrissat B."/>
            <person name="Hibbett D."/>
            <person name="Martinez A.T."/>
            <person name="Grigoriev I.V."/>
        </authorList>
    </citation>
    <scope>NUCLEOTIDE SEQUENCE</scope>
    <source>
        <strain evidence="2">AH 40177</strain>
    </source>
</reference>
<evidence type="ECO:0000256" key="1">
    <source>
        <dbReference type="SAM" id="MobiDB-lite"/>
    </source>
</evidence>
<feature type="compositionally biased region" description="Basic residues" evidence="1">
    <location>
        <begin position="1"/>
        <end position="11"/>
    </location>
</feature>
<dbReference type="Proteomes" id="UP000772434">
    <property type="component" value="Unassembled WGS sequence"/>
</dbReference>
<feature type="region of interest" description="Disordered" evidence="1">
    <location>
        <begin position="1"/>
        <end position="50"/>
    </location>
</feature>
<organism evidence="2 3">
    <name type="scientific">Rhodocollybia butyracea</name>
    <dbReference type="NCBI Taxonomy" id="206335"/>
    <lineage>
        <taxon>Eukaryota</taxon>
        <taxon>Fungi</taxon>
        <taxon>Dikarya</taxon>
        <taxon>Basidiomycota</taxon>
        <taxon>Agaricomycotina</taxon>
        <taxon>Agaricomycetes</taxon>
        <taxon>Agaricomycetidae</taxon>
        <taxon>Agaricales</taxon>
        <taxon>Marasmiineae</taxon>
        <taxon>Omphalotaceae</taxon>
        <taxon>Rhodocollybia</taxon>
    </lineage>
</organism>
<evidence type="ECO:0000313" key="3">
    <source>
        <dbReference type="Proteomes" id="UP000772434"/>
    </source>
</evidence>
<proteinExistence type="predicted"/>
<gene>
    <name evidence="2" type="ORF">BDP27DRAFT_1227722</name>
</gene>
<feature type="compositionally biased region" description="Basic residues" evidence="1">
    <location>
        <begin position="25"/>
        <end position="37"/>
    </location>
</feature>
<protein>
    <submittedName>
        <fullName evidence="2">Uncharacterized protein</fullName>
    </submittedName>
</protein>
<comment type="caution">
    <text evidence="2">The sequence shown here is derived from an EMBL/GenBank/DDBJ whole genome shotgun (WGS) entry which is preliminary data.</text>
</comment>
<sequence length="362" mass="39630">MLRALRARNFSKRPTENTPPVKSTTKSRRSNTRKPKSAARFDAEQAKKRASKNKTVRLNVVVYANAPDVQMGDAHTPVAPTVIPVQLPRIFQQPPVCEPSAEALAAATRPPYNGQPAAFVRDAIEDCGPRSLKTLCSVSTQVDNAILPKELAIVVNDLSATDYPTHMLAVYAPVPKRPDHAPASWTPPRTEVKMYPVHAIFMAAHCAKLGPFPASPTLSQDFDASPSSSGTPRTITIPVRPLCLPSPATFPTLLRYFYLRRPEILLAHFLPCPFSSEFVQDPLAEENIRVMAQQIGETFNPTTILRYAKTIQGVWQNACALGAFDEGLWAAIDACYEILLQALAIGTGNPRAVYVARTPEPI</sequence>
<dbReference type="AlphaFoldDB" id="A0A9P5PIX9"/>
<evidence type="ECO:0000313" key="2">
    <source>
        <dbReference type="EMBL" id="KAF9066306.1"/>
    </source>
</evidence>